<dbReference type="PROSITE" id="PS51464">
    <property type="entry name" value="SIS"/>
    <property type="match status" value="1"/>
</dbReference>
<dbReference type="CDD" id="cd05017">
    <property type="entry name" value="SIS_PGI_PMI_1"/>
    <property type="match status" value="1"/>
</dbReference>
<protein>
    <submittedName>
        <fullName evidence="4">Bifunctional phosphoglucose/phosphomannose isomerase</fullName>
    </submittedName>
</protein>
<gene>
    <name evidence="4" type="ORF">DRP53_09295</name>
</gene>
<keyword evidence="2 4" id="KW-0413">Isomerase</keyword>
<dbReference type="GO" id="GO:0097367">
    <property type="term" value="F:carbohydrate derivative binding"/>
    <property type="evidence" value="ECO:0007669"/>
    <property type="project" value="InterPro"/>
</dbReference>
<dbReference type="Pfam" id="PF10432">
    <property type="entry name" value="bact-PGI_C"/>
    <property type="match status" value="1"/>
</dbReference>
<accession>A0A660SE30</accession>
<dbReference type="NCBIfam" id="NF006423">
    <property type="entry name" value="PRK08674.1-2"/>
    <property type="match status" value="1"/>
</dbReference>
<dbReference type="EMBL" id="QNBE01000109">
    <property type="protein sequence ID" value="RKX69058.1"/>
    <property type="molecule type" value="Genomic_DNA"/>
</dbReference>
<dbReference type="AlphaFoldDB" id="A0A660SE30"/>
<feature type="domain" description="SIS" evidence="3">
    <location>
        <begin position="19"/>
        <end position="155"/>
    </location>
</feature>
<dbReference type="InterPro" id="IPR001347">
    <property type="entry name" value="SIS_dom"/>
</dbReference>
<dbReference type="Pfam" id="PF01380">
    <property type="entry name" value="SIS"/>
    <property type="match status" value="1"/>
</dbReference>
<dbReference type="CDD" id="cd05637">
    <property type="entry name" value="SIS_PGI_PMI_2"/>
    <property type="match status" value="1"/>
</dbReference>
<evidence type="ECO:0000259" key="3">
    <source>
        <dbReference type="PROSITE" id="PS51464"/>
    </source>
</evidence>
<dbReference type="GO" id="GO:0004476">
    <property type="term" value="F:mannose-6-phosphate isomerase activity"/>
    <property type="evidence" value="ECO:0007669"/>
    <property type="project" value="InterPro"/>
</dbReference>
<proteinExistence type="inferred from homology"/>
<dbReference type="InterPro" id="IPR046348">
    <property type="entry name" value="SIS_dom_sf"/>
</dbReference>
<dbReference type="InterPro" id="IPR019490">
    <property type="entry name" value="Glu6P/Mann6P_isomerase_C"/>
</dbReference>
<evidence type="ECO:0000256" key="1">
    <source>
        <dbReference type="ARBA" id="ARBA00010523"/>
    </source>
</evidence>
<comment type="caution">
    <text evidence="4">The sequence shown here is derived from an EMBL/GenBank/DDBJ whole genome shotgun (WGS) entry which is preliminary data.</text>
</comment>
<dbReference type="Proteomes" id="UP000268469">
    <property type="component" value="Unassembled WGS sequence"/>
</dbReference>
<dbReference type="GO" id="GO:0005975">
    <property type="term" value="P:carbohydrate metabolic process"/>
    <property type="evidence" value="ECO:0007669"/>
    <property type="project" value="InterPro"/>
</dbReference>
<dbReference type="GO" id="GO:0004347">
    <property type="term" value="F:glucose-6-phosphate isomerase activity"/>
    <property type="evidence" value="ECO:0007669"/>
    <property type="project" value="InterPro"/>
</dbReference>
<dbReference type="GO" id="GO:1901135">
    <property type="term" value="P:carbohydrate derivative metabolic process"/>
    <property type="evidence" value="ECO:0007669"/>
    <property type="project" value="InterPro"/>
</dbReference>
<reference evidence="4 5" key="1">
    <citation type="submission" date="2018-06" db="EMBL/GenBank/DDBJ databases">
        <title>Extensive metabolic versatility and redundancy in microbially diverse, dynamic hydrothermal sediments.</title>
        <authorList>
            <person name="Dombrowski N."/>
            <person name="Teske A."/>
            <person name="Baker B.J."/>
        </authorList>
    </citation>
    <scope>NUCLEOTIDE SEQUENCE [LARGE SCALE GENOMIC DNA]</scope>
    <source>
        <strain evidence="4">B36_G15</strain>
    </source>
</reference>
<dbReference type="NCBIfam" id="TIGR02128">
    <property type="entry name" value="G6PI_arch"/>
    <property type="match status" value="1"/>
</dbReference>
<comment type="similarity">
    <text evidence="1">Belongs to the PGI/PMI family.</text>
</comment>
<dbReference type="SUPFAM" id="SSF53697">
    <property type="entry name" value="SIS domain"/>
    <property type="match status" value="1"/>
</dbReference>
<organism evidence="4 5">
    <name type="scientific">candidate division WOR-3 bacterium</name>
    <dbReference type="NCBI Taxonomy" id="2052148"/>
    <lineage>
        <taxon>Bacteria</taxon>
        <taxon>Bacteria division WOR-3</taxon>
    </lineage>
</organism>
<dbReference type="InterPro" id="IPR035484">
    <property type="entry name" value="SIS_PGI/PMI_1"/>
</dbReference>
<evidence type="ECO:0000256" key="2">
    <source>
        <dbReference type="ARBA" id="ARBA00023235"/>
    </source>
</evidence>
<name>A0A660SE30_UNCW3</name>
<evidence type="ECO:0000313" key="5">
    <source>
        <dbReference type="Proteomes" id="UP000268469"/>
    </source>
</evidence>
<sequence length="319" mass="36113">MEEIVRSLPDQIQEGVRLSRRRIRRPSGLIISGMGGSGIAGEVFKAVYQSKIDLPILTHHGYGLPDFIPSGSLVILISYSGNTEEVLSGLEVVKQRRLNAVAITSGGRLSSSRLPVITIPGGLPPRGALGYLFTPLPLIAYWAGLIRDPTQALIRTAGNLRRWYPAMNRKAIEVAKRVRGRFPIIYTSNPRLYPIAYRWVCQFNENAKIFAHCHYLPELDHNEIVGLGGLRKVARRSVLIVLRDREKERGVKRIRVTRKIVGQDFEDVIEISVGADDLLTRYLKLIWLGDMVSVRLSRMEGVDPFRIERIDRLKEEMRR</sequence>
<dbReference type="Gene3D" id="3.40.50.10490">
    <property type="entry name" value="Glucose-6-phosphate isomerase like protein, domain 1"/>
    <property type="match status" value="2"/>
</dbReference>
<evidence type="ECO:0000313" key="4">
    <source>
        <dbReference type="EMBL" id="RKX69058.1"/>
    </source>
</evidence>